<feature type="domain" description="HTH cro/C1-type" evidence="1">
    <location>
        <begin position="17"/>
        <end position="68"/>
    </location>
</feature>
<gene>
    <name evidence="2" type="ORF">JZO70_09130</name>
</gene>
<reference evidence="2 3" key="1">
    <citation type="submission" date="2021-03" db="EMBL/GenBank/DDBJ databases">
        <title>Enterococcal diversity collection.</title>
        <authorList>
            <person name="Gilmore M.S."/>
            <person name="Schwartzman J."/>
            <person name="Van Tyne D."/>
            <person name="Martin M."/>
            <person name="Earl A.M."/>
            <person name="Manson A.L."/>
            <person name="Straub T."/>
            <person name="Salamzade R."/>
            <person name="Saavedra J."/>
            <person name="Lebreton F."/>
            <person name="Prichula J."/>
            <person name="Schaufler K."/>
            <person name="Gaca A."/>
            <person name="Sgardioli B."/>
            <person name="Wagenaar J."/>
            <person name="Strong T."/>
        </authorList>
    </citation>
    <scope>NUCLEOTIDE SEQUENCE [LARGE SCALE GENOMIC DNA]</scope>
    <source>
        <strain evidence="2 3">669A</strain>
    </source>
</reference>
<keyword evidence="3" id="KW-1185">Reference proteome</keyword>
<dbReference type="SMART" id="SM00530">
    <property type="entry name" value="HTH_XRE"/>
    <property type="match status" value="1"/>
</dbReference>
<comment type="caution">
    <text evidence="2">The sequence shown here is derived from an EMBL/GenBank/DDBJ whole genome shotgun (WGS) entry which is preliminary data.</text>
</comment>
<accession>A0ABS3L9M7</accession>
<evidence type="ECO:0000313" key="2">
    <source>
        <dbReference type="EMBL" id="MBO1306322.1"/>
    </source>
</evidence>
<organism evidence="2 3">
    <name type="scientific">Candidatus Enterococcus moelleringii</name>
    <dbReference type="NCBI Taxonomy" id="2815325"/>
    <lineage>
        <taxon>Bacteria</taxon>
        <taxon>Bacillati</taxon>
        <taxon>Bacillota</taxon>
        <taxon>Bacilli</taxon>
        <taxon>Lactobacillales</taxon>
        <taxon>Enterococcaceae</taxon>
        <taxon>Enterococcus</taxon>
    </lineage>
</organism>
<dbReference type="SUPFAM" id="SSF47413">
    <property type="entry name" value="lambda repressor-like DNA-binding domains"/>
    <property type="match status" value="1"/>
</dbReference>
<dbReference type="EMBL" id="JAFREM010000014">
    <property type="protein sequence ID" value="MBO1306322.1"/>
    <property type="molecule type" value="Genomic_DNA"/>
</dbReference>
<dbReference type="RefSeq" id="WP_207673252.1">
    <property type="nucleotide sequence ID" value="NZ_JAFREM010000014.1"/>
</dbReference>
<dbReference type="InterPro" id="IPR010982">
    <property type="entry name" value="Lambda_DNA-bd_dom_sf"/>
</dbReference>
<dbReference type="CDD" id="cd00093">
    <property type="entry name" value="HTH_XRE"/>
    <property type="match status" value="1"/>
</dbReference>
<dbReference type="InterPro" id="IPR001387">
    <property type="entry name" value="Cro/C1-type_HTH"/>
</dbReference>
<name>A0ABS3L9M7_9ENTE</name>
<dbReference type="Proteomes" id="UP000664601">
    <property type="component" value="Unassembled WGS sequence"/>
</dbReference>
<sequence length="69" mass="7800">MSKNSDESRKIELADRISRAREDAGLSIEDFAKELKLSVSNTVSLERGQMVLTDSLLKRISEVLNTKFE</sequence>
<dbReference type="Pfam" id="PF01381">
    <property type="entry name" value="HTH_3"/>
    <property type="match status" value="1"/>
</dbReference>
<evidence type="ECO:0000259" key="1">
    <source>
        <dbReference type="PROSITE" id="PS50943"/>
    </source>
</evidence>
<protein>
    <submittedName>
        <fullName evidence="2">Helix-turn-helix domain-containing protein</fullName>
    </submittedName>
</protein>
<evidence type="ECO:0000313" key="3">
    <source>
        <dbReference type="Proteomes" id="UP000664601"/>
    </source>
</evidence>
<dbReference type="Gene3D" id="1.10.260.40">
    <property type="entry name" value="lambda repressor-like DNA-binding domains"/>
    <property type="match status" value="1"/>
</dbReference>
<dbReference type="PROSITE" id="PS50943">
    <property type="entry name" value="HTH_CROC1"/>
    <property type="match status" value="1"/>
</dbReference>
<proteinExistence type="predicted"/>